<dbReference type="RefSeq" id="WP_138225179.1">
    <property type="nucleotide sequence ID" value="NZ_CP040396.1"/>
</dbReference>
<gene>
    <name evidence="1" type="ORF">E6C60_1390</name>
</gene>
<dbReference type="Gene3D" id="2.180.10.10">
    <property type="entry name" value="RHS repeat-associated core"/>
    <property type="match status" value="1"/>
</dbReference>
<accession>A0A4P8XHT8</accession>
<dbReference type="NCBIfam" id="TIGR01643">
    <property type="entry name" value="YD_repeat_2x"/>
    <property type="match status" value="1"/>
</dbReference>
<keyword evidence="2" id="KW-1185">Reference proteome</keyword>
<dbReference type="PANTHER" id="PTHR32305:SF15">
    <property type="entry name" value="PROTEIN RHSA-RELATED"/>
    <property type="match status" value="1"/>
</dbReference>
<protein>
    <submittedName>
        <fullName evidence="1">Rhs family protein</fullName>
    </submittedName>
</protein>
<dbReference type="OrthoDB" id="41445at2"/>
<organism evidence="1 2">
    <name type="scientific">Paenibacillus algicola</name>
    <dbReference type="NCBI Taxonomy" id="2565926"/>
    <lineage>
        <taxon>Bacteria</taxon>
        <taxon>Bacillati</taxon>
        <taxon>Bacillota</taxon>
        <taxon>Bacilli</taxon>
        <taxon>Bacillales</taxon>
        <taxon>Paenibacillaceae</taxon>
        <taxon>Paenibacillus</taxon>
    </lineage>
</organism>
<sequence length="302" mass="33788">MEKNAEGAPEDAGQSYEYDPVGRLTKITHPRLQNEAASSSSTYSYTYDTIDQMIMQHSDEEGRQTKQIYDAIGRPYQIQLQQEDGFYPIETNHYNDLGELDYTQDGEGHKTYYEYHANGDLKSETSAEGRVLGFAYNAMMGQATTTTDYGEKITTTTDAIGRVTETKREDGITGSTISHDTAYEVNGDPFATQTTDGNGSVTSFTANGLHRLQNVTQSVDEQQLQTTYQYNKLGSLTSKVFPDLSNIAYSYDELGRRLSKQDSVLGTETYTYDDNHNITEGTTRNAKSVLNQFDERNLVQVS</sequence>
<evidence type="ECO:0000313" key="2">
    <source>
        <dbReference type="Proteomes" id="UP000300879"/>
    </source>
</evidence>
<reference evidence="1 2" key="1">
    <citation type="submission" date="2019-05" db="EMBL/GenBank/DDBJ databases">
        <authorList>
            <person name="Chen C."/>
        </authorList>
    </citation>
    <scope>NUCLEOTIDE SEQUENCE [LARGE SCALE GENOMIC DNA]</scope>
    <source>
        <strain evidence="1 2">HB172198</strain>
    </source>
</reference>
<dbReference type="Proteomes" id="UP000300879">
    <property type="component" value="Chromosome"/>
</dbReference>
<dbReference type="InterPro" id="IPR006530">
    <property type="entry name" value="YD"/>
</dbReference>
<evidence type="ECO:0000313" key="1">
    <source>
        <dbReference type="EMBL" id="QCT02106.1"/>
    </source>
</evidence>
<dbReference type="KEGG" id="palo:E6C60_1390"/>
<dbReference type="InterPro" id="IPR050708">
    <property type="entry name" value="T6SS_VgrG/RHS"/>
</dbReference>
<dbReference type="EMBL" id="CP040396">
    <property type="protein sequence ID" value="QCT02106.1"/>
    <property type="molecule type" value="Genomic_DNA"/>
</dbReference>
<dbReference type="PANTHER" id="PTHR32305">
    <property type="match status" value="1"/>
</dbReference>
<proteinExistence type="predicted"/>
<dbReference type="AlphaFoldDB" id="A0A4P8XHT8"/>
<name>A0A4P8XHT8_9BACL</name>